<evidence type="ECO:0000259" key="1">
    <source>
        <dbReference type="Pfam" id="PF20499"/>
    </source>
</evidence>
<gene>
    <name evidence="2" type="ORF">CGI_10002398</name>
</gene>
<name>K1PEM8_MAGGI</name>
<protein>
    <recommendedName>
        <fullName evidence="1">DUF6729 domain-containing protein</fullName>
    </recommendedName>
</protein>
<dbReference type="AlphaFoldDB" id="K1PEM8"/>
<sequence length="69" mass="8368">MCFNNIASMWFCLPKPSVVFPKPPAMDKYFARPIFLWIPKKLWRVWLTCPEKDCNRQFLVIFLGIYRRV</sequence>
<dbReference type="InParanoid" id="K1PEM8"/>
<dbReference type="EMBL" id="JH818961">
    <property type="protein sequence ID" value="EKC22367.1"/>
    <property type="molecule type" value="Genomic_DNA"/>
</dbReference>
<reference evidence="2" key="1">
    <citation type="journal article" date="2012" name="Nature">
        <title>The oyster genome reveals stress adaptation and complexity of shell formation.</title>
        <authorList>
            <person name="Zhang G."/>
            <person name="Fang X."/>
            <person name="Guo X."/>
            <person name="Li L."/>
            <person name="Luo R."/>
            <person name="Xu F."/>
            <person name="Yang P."/>
            <person name="Zhang L."/>
            <person name="Wang X."/>
            <person name="Qi H."/>
            <person name="Xiong Z."/>
            <person name="Que H."/>
            <person name="Xie Y."/>
            <person name="Holland P.W."/>
            <person name="Paps J."/>
            <person name="Zhu Y."/>
            <person name="Wu F."/>
            <person name="Chen Y."/>
            <person name="Wang J."/>
            <person name="Peng C."/>
            <person name="Meng J."/>
            <person name="Yang L."/>
            <person name="Liu J."/>
            <person name="Wen B."/>
            <person name="Zhang N."/>
            <person name="Huang Z."/>
            <person name="Zhu Q."/>
            <person name="Feng Y."/>
            <person name="Mount A."/>
            <person name="Hedgecock D."/>
            <person name="Xu Z."/>
            <person name="Liu Y."/>
            <person name="Domazet-Loso T."/>
            <person name="Du Y."/>
            <person name="Sun X."/>
            <person name="Zhang S."/>
            <person name="Liu B."/>
            <person name="Cheng P."/>
            <person name="Jiang X."/>
            <person name="Li J."/>
            <person name="Fan D."/>
            <person name="Wang W."/>
            <person name="Fu W."/>
            <person name="Wang T."/>
            <person name="Wang B."/>
            <person name="Zhang J."/>
            <person name="Peng Z."/>
            <person name="Li Y."/>
            <person name="Li N."/>
            <person name="Wang J."/>
            <person name="Chen M."/>
            <person name="He Y."/>
            <person name="Tan F."/>
            <person name="Song X."/>
            <person name="Zheng Q."/>
            <person name="Huang R."/>
            <person name="Yang H."/>
            <person name="Du X."/>
            <person name="Chen L."/>
            <person name="Yang M."/>
            <person name="Gaffney P.M."/>
            <person name="Wang S."/>
            <person name="Luo L."/>
            <person name="She Z."/>
            <person name="Ming Y."/>
            <person name="Huang W."/>
            <person name="Zhang S."/>
            <person name="Huang B."/>
            <person name="Zhang Y."/>
            <person name="Qu T."/>
            <person name="Ni P."/>
            <person name="Miao G."/>
            <person name="Wang J."/>
            <person name="Wang Q."/>
            <person name="Steinberg C.E."/>
            <person name="Wang H."/>
            <person name="Li N."/>
            <person name="Qian L."/>
            <person name="Zhang G."/>
            <person name="Li Y."/>
            <person name="Yang H."/>
            <person name="Liu X."/>
            <person name="Wang J."/>
            <person name="Yin Y."/>
            <person name="Wang J."/>
        </authorList>
    </citation>
    <scope>NUCLEOTIDE SEQUENCE [LARGE SCALE GENOMIC DNA]</scope>
    <source>
        <strain evidence="2">05x7-T-G4-1.051#20</strain>
    </source>
</reference>
<dbReference type="InterPro" id="IPR046616">
    <property type="entry name" value="DUF6729"/>
</dbReference>
<dbReference type="Pfam" id="PF20499">
    <property type="entry name" value="DUF6729"/>
    <property type="match status" value="1"/>
</dbReference>
<dbReference type="HOGENOM" id="CLU_2778341_0_0_1"/>
<evidence type="ECO:0000313" key="2">
    <source>
        <dbReference type="EMBL" id="EKC22367.1"/>
    </source>
</evidence>
<feature type="domain" description="DUF6729" evidence="1">
    <location>
        <begin position="5"/>
        <end position="69"/>
    </location>
</feature>
<proteinExistence type="predicted"/>
<accession>K1PEM8</accession>
<organism evidence="2">
    <name type="scientific">Magallana gigas</name>
    <name type="common">Pacific oyster</name>
    <name type="synonym">Crassostrea gigas</name>
    <dbReference type="NCBI Taxonomy" id="29159"/>
    <lineage>
        <taxon>Eukaryota</taxon>
        <taxon>Metazoa</taxon>
        <taxon>Spiralia</taxon>
        <taxon>Lophotrochozoa</taxon>
        <taxon>Mollusca</taxon>
        <taxon>Bivalvia</taxon>
        <taxon>Autobranchia</taxon>
        <taxon>Pteriomorphia</taxon>
        <taxon>Ostreida</taxon>
        <taxon>Ostreoidea</taxon>
        <taxon>Ostreidae</taxon>
        <taxon>Magallana</taxon>
    </lineage>
</organism>